<dbReference type="PROSITE" id="PS51355">
    <property type="entry name" value="GLUTATHIONE_PEROXID_3"/>
    <property type="match status" value="1"/>
</dbReference>
<dbReference type="CDD" id="cd00340">
    <property type="entry name" value="GSH_Peroxidase"/>
    <property type="match status" value="1"/>
</dbReference>
<dbReference type="WBParaSite" id="SBAD_0000490701-mRNA-1">
    <property type="protein sequence ID" value="SBAD_0000490701-mRNA-1"/>
    <property type="gene ID" value="SBAD_0000490701"/>
</dbReference>
<evidence type="ECO:0000256" key="1">
    <source>
        <dbReference type="ARBA" id="ARBA00006926"/>
    </source>
</evidence>
<evidence type="ECO:0000256" key="4">
    <source>
        <dbReference type="SAM" id="SignalP"/>
    </source>
</evidence>
<reference evidence="7" key="1">
    <citation type="submission" date="2016-06" db="UniProtKB">
        <authorList>
            <consortium name="WormBaseParasite"/>
        </authorList>
    </citation>
    <scope>IDENTIFICATION</scope>
</reference>
<evidence type="ECO:0000313" key="5">
    <source>
        <dbReference type="EMBL" id="VDP05217.1"/>
    </source>
</evidence>
<dbReference type="Proteomes" id="UP000270296">
    <property type="component" value="Unassembled WGS sequence"/>
</dbReference>
<dbReference type="PANTHER" id="PTHR11592:SF78">
    <property type="entry name" value="GLUTATHIONE PEROXIDASE"/>
    <property type="match status" value="1"/>
</dbReference>
<feature type="signal peptide" evidence="4">
    <location>
        <begin position="1"/>
        <end position="27"/>
    </location>
</feature>
<accession>A0A183IM65</accession>
<proteinExistence type="inferred from homology"/>
<evidence type="ECO:0000313" key="7">
    <source>
        <dbReference type="WBParaSite" id="SBAD_0000490701-mRNA-1"/>
    </source>
</evidence>
<dbReference type="Pfam" id="PF00255">
    <property type="entry name" value="GSHPx"/>
    <property type="match status" value="2"/>
</dbReference>
<sequence length="161" mass="17981">MLRSCVSPRLAALVVTSCAAFAGMASSKASHPSSVYDFEAKDIDGRMVSMSKYKGNVLIVVNVQLQLLYGKYQDQGLRIAAFPCNQFGGQVDEFFAIYSLRSSPLDAFHFKEPNPESEIKKFVSEKFNVTFDMYSKIDVNGKSTHPLFAYLKKSQHGFLLE</sequence>
<dbReference type="EMBL" id="UZAM01008502">
    <property type="protein sequence ID" value="VDP05217.1"/>
    <property type="molecule type" value="Genomic_DNA"/>
</dbReference>
<protein>
    <submittedName>
        <fullName evidence="7">Glutathione peroxidase</fullName>
    </submittedName>
</protein>
<dbReference type="SUPFAM" id="SSF52833">
    <property type="entry name" value="Thioredoxin-like"/>
    <property type="match status" value="2"/>
</dbReference>
<evidence type="ECO:0000256" key="2">
    <source>
        <dbReference type="ARBA" id="ARBA00022559"/>
    </source>
</evidence>
<dbReference type="InterPro" id="IPR000889">
    <property type="entry name" value="Glutathione_peroxidase"/>
</dbReference>
<name>A0A183IM65_9BILA</name>
<comment type="similarity">
    <text evidence="1">Belongs to the glutathione peroxidase family.</text>
</comment>
<dbReference type="PANTHER" id="PTHR11592">
    <property type="entry name" value="GLUTATHIONE PEROXIDASE"/>
    <property type="match status" value="1"/>
</dbReference>
<keyword evidence="4" id="KW-0732">Signal</keyword>
<dbReference type="InterPro" id="IPR036249">
    <property type="entry name" value="Thioredoxin-like_sf"/>
</dbReference>
<dbReference type="OrthoDB" id="446890at2759"/>
<keyword evidence="6" id="KW-1185">Reference proteome</keyword>
<evidence type="ECO:0000313" key="6">
    <source>
        <dbReference type="Proteomes" id="UP000270296"/>
    </source>
</evidence>
<keyword evidence="2" id="KW-0575">Peroxidase</keyword>
<evidence type="ECO:0000256" key="3">
    <source>
        <dbReference type="ARBA" id="ARBA00023002"/>
    </source>
</evidence>
<feature type="chain" id="PRO_5043140177" evidence="4">
    <location>
        <begin position="28"/>
        <end position="161"/>
    </location>
</feature>
<gene>
    <name evidence="5" type="ORF">SBAD_LOCUS4711</name>
</gene>
<reference evidence="5 6" key="2">
    <citation type="submission" date="2018-11" db="EMBL/GenBank/DDBJ databases">
        <authorList>
            <consortium name="Pathogen Informatics"/>
        </authorList>
    </citation>
    <scope>NUCLEOTIDE SEQUENCE [LARGE SCALE GENOMIC DNA]</scope>
</reference>
<dbReference type="PIRSF" id="PIRSF000303">
    <property type="entry name" value="Glutathion_perox"/>
    <property type="match status" value="1"/>
</dbReference>
<dbReference type="AlphaFoldDB" id="A0A183IM65"/>
<keyword evidence="3" id="KW-0560">Oxidoreductase</keyword>
<dbReference type="GO" id="GO:0006979">
    <property type="term" value="P:response to oxidative stress"/>
    <property type="evidence" value="ECO:0007669"/>
    <property type="project" value="InterPro"/>
</dbReference>
<dbReference type="GO" id="GO:0004601">
    <property type="term" value="F:peroxidase activity"/>
    <property type="evidence" value="ECO:0007669"/>
    <property type="project" value="UniProtKB-KW"/>
</dbReference>
<organism evidence="7">
    <name type="scientific">Soboliphyme baturini</name>
    <dbReference type="NCBI Taxonomy" id="241478"/>
    <lineage>
        <taxon>Eukaryota</taxon>
        <taxon>Metazoa</taxon>
        <taxon>Ecdysozoa</taxon>
        <taxon>Nematoda</taxon>
        <taxon>Enoplea</taxon>
        <taxon>Dorylaimia</taxon>
        <taxon>Dioctophymatida</taxon>
        <taxon>Dioctophymatoidea</taxon>
        <taxon>Soboliphymatidae</taxon>
        <taxon>Soboliphyme</taxon>
    </lineage>
</organism>
<dbReference type="Gene3D" id="3.40.30.10">
    <property type="entry name" value="Glutaredoxin"/>
    <property type="match status" value="1"/>
</dbReference>